<dbReference type="AlphaFoldDB" id="A0A6J4Q2V7"/>
<organism evidence="2">
    <name type="scientific">uncultured Phycisphaerae bacterium</name>
    <dbReference type="NCBI Taxonomy" id="904963"/>
    <lineage>
        <taxon>Bacteria</taxon>
        <taxon>Pseudomonadati</taxon>
        <taxon>Planctomycetota</taxon>
        <taxon>Phycisphaerae</taxon>
        <taxon>environmental samples</taxon>
    </lineage>
</organism>
<feature type="region of interest" description="Disordered" evidence="1">
    <location>
        <begin position="110"/>
        <end position="144"/>
    </location>
</feature>
<gene>
    <name evidence="2" type="ORF">AVDCRST_MAG64-3529</name>
</gene>
<evidence type="ECO:0000256" key="1">
    <source>
        <dbReference type="SAM" id="MobiDB-lite"/>
    </source>
</evidence>
<evidence type="ECO:0000313" key="2">
    <source>
        <dbReference type="EMBL" id="CAA9431520.1"/>
    </source>
</evidence>
<feature type="region of interest" description="Disordered" evidence="1">
    <location>
        <begin position="1"/>
        <end position="34"/>
    </location>
</feature>
<sequence length="170" mass="18574">ARGHDAAHRVKPLNLPGYHGSTSGGKSRCPARRPSDNYPDDVYLVWFDGARLAPRRVCGAVAGGGQVGGVAPAADGRAARPRRLGRPGRDLRAVPAARRRPRHVLLRHAVPPARRPRPGPRGLRLPHGRQGEGPRRALPGQRPPRVRHVCRRCVRLQVVRAGGKRRRQAV</sequence>
<feature type="non-terminal residue" evidence="2">
    <location>
        <position position="170"/>
    </location>
</feature>
<dbReference type="EMBL" id="CADCUQ010000813">
    <property type="protein sequence ID" value="CAA9431520.1"/>
    <property type="molecule type" value="Genomic_DNA"/>
</dbReference>
<feature type="non-terminal residue" evidence="2">
    <location>
        <position position="1"/>
    </location>
</feature>
<accession>A0A6J4Q2V7</accession>
<name>A0A6J4Q2V7_9BACT</name>
<protein>
    <submittedName>
        <fullName evidence="2">Uncharacterized protein</fullName>
    </submittedName>
</protein>
<reference evidence="2" key="1">
    <citation type="submission" date="2020-02" db="EMBL/GenBank/DDBJ databases">
        <authorList>
            <person name="Meier V. D."/>
        </authorList>
    </citation>
    <scope>NUCLEOTIDE SEQUENCE</scope>
    <source>
        <strain evidence="2">AVDCRST_MAG64</strain>
    </source>
</reference>
<proteinExistence type="predicted"/>